<name>X1I5C9_9ZZZZ</name>
<dbReference type="InterPro" id="IPR000182">
    <property type="entry name" value="GNAT_dom"/>
</dbReference>
<dbReference type="InterPro" id="IPR016181">
    <property type="entry name" value="Acyl_CoA_acyltransferase"/>
</dbReference>
<comment type="caution">
    <text evidence="2">The sequence shown here is derived from an EMBL/GenBank/DDBJ whole genome shotgun (WGS) entry which is preliminary data.</text>
</comment>
<feature type="domain" description="N-acetyltransferase" evidence="1">
    <location>
        <begin position="1"/>
        <end position="97"/>
    </location>
</feature>
<dbReference type="PROSITE" id="PS51186">
    <property type="entry name" value="GNAT"/>
    <property type="match status" value="1"/>
</dbReference>
<proteinExistence type="predicted"/>
<feature type="non-terminal residue" evidence="2">
    <location>
        <position position="97"/>
    </location>
</feature>
<dbReference type="Gene3D" id="3.40.630.30">
    <property type="match status" value="1"/>
</dbReference>
<evidence type="ECO:0000313" key="2">
    <source>
        <dbReference type="EMBL" id="GAH64475.1"/>
    </source>
</evidence>
<reference evidence="2" key="1">
    <citation type="journal article" date="2014" name="Front. Microbiol.">
        <title>High frequency of phylogenetically diverse reductive dehalogenase-homologous genes in deep subseafloor sedimentary metagenomes.</title>
        <authorList>
            <person name="Kawai M."/>
            <person name="Futagami T."/>
            <person name="Toyoda A."/>
            <person name="Takaki Y."/>
            <person name="Nishi S."/>
            <person name="Hori S."/>
            <person name="Arai W."/>
            <person name="Tsubouchi T."/>
            <person name="Morono Y."/>
            <person name="Uchiyama I."/>
            <person name="Ito T."/>
            <person name="Fujiyama A."/>
            <person name="Inagaki F."/>
            <person name="Takami H."/>
        </authorList>
    </citation>
    <scope>NUCLEOTIDE SEQUENCE</scope>
    <source>
        <strain evidence="2">Expedition CK06-06</strain>
    </source>
</reference>
<gene>
    <name evidence="2" type="ORF">S03H2_48449</name>
</gene>
<accession>X1I5C9</accession>
<dbReference type="GO" id="GO:0016747">
    <property type="term" value="F:acyltransferase activity, transferring groups other than amino-acyl groups"/>
    <property type="evidence" value="ECO:0007669"/>
    <property type="project" value="InterPro"/>
</dbReference>
<dbReference type="EMBL" id="BARU01030546">
    <property type="protein sequence ID" value="GAH64475.1"/>
    <property type="molecule type" value="Genomic_DNA"/>
</dbReference>
<dbReference type="SUPFAM" id="SSF55729">
    <property type="entry name" value="Acyl-CoA N-acyltransferases (Nat)"/>
    <property type="match status" value="1"/>
</dbReference>
<sequence length="97" mass="11214">MKIREAKVEDIKYVKELSDKLMDCHLQFDEYYALCSSSDNAYNEFFNNLVNSEKAIVLVAEENHVIVGFLIGKIEERPPVFEVKRIGHIGSTYVLEE</sequence>
<organism evidence="2">
    <name type="scientific">marine sediment metagenome</name>
    <dbReference type="NCBI Taxonomy" id="412755"/>
    <lineage>
        <taxon>unclassified sequences</taxon>
        <taxon>metagenomes</taxon>
        <taxon>ecological metagenomes</taxon>
    </lineage>
</organism>
<evidence type="ECO:0000259" key="1">
    <source>
        <dbReference type="PROSITE" id="PS51186"/>
    </source>
</evidence>
<dbReference type="AlphaFoldDB" id="X1I5C9"/>
<protein>
    <recommendedName>
        <fullName evidence="1">N-acetyltransferase domain-containing protein</fullName>
    </recommendedName>
</protein>